<reference evidence="2 3" key="1">
    <citation type="submission" date="2020-04" db="EMBL/GenBank/DDBJ databases">
        <title>MicrobeNet Type strains.</title>
        <authorList>
            <person name="Nicholson A.C."/>
        </authorList>
    </citation>
    <scope>NUCLEOTIDE SEQUENCE [LARGE SCALE GENOMIC DNA]</scope>
    <source>
        <strain evidence="2 3">ATCC BAA-788</strain>
    </source>
</reference>
<evidence type="ECO:0000313" key="3">
    <source>
        <dbReference type="Proteomes" id="UP000581206"/>
    </source>
</evidence>
<organism evidence="2 3">
    <name type="scientific">Cellulomonas denverensis</name>
    <dbReference type="NCBI Taxonomy" id="264297"/>
    <lineage>
        <taxon>Bacteria</taxon>
        <taxon>Bacillati</taxon>
        <taxon>Actinomycetota</taxon>
        <taxon>Actinomycetes</taxon>
        <taxon>Micrococcales</taxon>
        <taxon>Cellulomonadaceae</taxon>
        <taxon>Cellulomonas</taxon>
    </lineage>
</organism>
<gene>
    <name evidence="2" type="ORF">HGA03_16795</name>
</gene>
<dbReference type="InterPro" id="IPR022121">
    <property type="entry name" value="Peptidase_M73_camelysin"/>
</dbReference>
<accession>A0A7X6KY26</accession>
<name>A0A7X6KY26_9CELL</name>
<dbReference type="AlphaFoldDB" id="A0A7X6KY26"/>
<sequence length="203" mass="20560">MPKHREHAPRPIVTMSGRPTTTSLPLAERSWIRTTAGKAAVTATLLGALGVSGTLAGWVDDVQITAEVGTGTLDLAVNGQQGPIDVALTLPDGTDRLAPGDTLSTTINVENPGTLPAVVTTKLAGLGATSLGAQLDATLTATPSGAPVLTKGGKANGASLDAFTIAPGGTVPLRLDLSLPANTGNEWQNKDDKLTLTLTAVQE</sequence>
<dbReference type="Proteomes" id="UP000581206">
    <property type="component" value="Unassembled WGS sequence"/>
</dbReference>
<evidence type="ECO:0000256" key="1">
    <source>
        <dbReference type="SAM" id="MobiDB-lite"/>
    </source>
</evidence>
<keyword evidence="3" id="KW-1185">Reference proteome</keyword>
<proteinExistence type="predicted"/>
<dbReference type="RefSeq" id="WP_168631462.1">
    <property type="nucleotide sequence ID" value="NZ_BONL01000036.1"/>
</dbReference>
<dbReference type="EMBL" id="JAAXOX010000014">
    <property type="protein sequence ID" value="NKY24327.1"/>
    <property type="molecule type" value="Genomic_DNA"/>
</dbReference>
<protein>
    <submittedName>
        <fullName evidence="2">Uncharacterized protein</fullName>
    </submittedName>
</protein>
<evidence type="ECO:0000313" key="2">
    <source>
        <dbReference type="EMBL" id="NKY24327.1"/>
    </source>
</evidence>
<dbReference type="Pfam" id="PF12389">
    <property type="entry name" value="Peptidase_M73"/>
    <property type="match status" value="1"/>
</dbReference>
<feature type="region of interest" description="Disordered" evidence="1">
    <location>
        <begin position="1"/>
        <end position="22"/>
    </location>
</feature>
<comment type="caution">
    <text evidence="2">The sequence shown here is derived from an EMBL/GenBank/DDBJ whole genome shotgun (WGS) entry which is preliminary data.</text>
</comment>